<dbReference type="Pfam" id="PF21796">
    <property type="entry name" value="Cac1_C"/>
    <property type="match status" value="1"/>
</dbReference>
<dbReference type="Proteomes" id="UP000189703">
    <property type="component" value="Unplaced"/>
</dbReference>
<keyword evidence="4" id="KW-0539">Nucleus</keyword>
<dbReference type="InterPro" id="IPR048800">
    <property type="entry name" value="Cac1-like_C"/>
</dbReference>
<feature type="region of interest" description="Disordered" evidence="5">
    <location>
        <begin position="281"/>
        <end position="333"/>
    </location>
</feature>
<feature type="compositionally biased region" description="Polar residues" evidence="5">
    <location>
        <begin position="471"/>
        <end position="482"/>
    </location>
</feature>
<dbReference type="GO" id="GO:0006334">
    <property type="term" value="P:nucleosome assembly"/>
    <property type="evidence" value="ECO:0000318"/>
    <property type="project" value="GO_Central"/>
</dbReference>
<evidence type="ECO:0000256" key="2">
    <source>
        <dbReference type="ARBA" id="ARBA00022763"/>
    </source>
</evidence>
<comment type="subcellular location">
    <subcellularLocation>
        <location evidence="1">Nucleus</location>
    </subcellularLocation>
</comment>
<dbReference type="STRING" id="4432.A0A1U8A177"/>
<keyword evidence="3" id="KW-0234">DNA repair</keyword>
<feature type="domain" description="Chromatin assembly factor 1 subunit Cac1-like C-terminal" evidence="7">
    <location>
        <begin position="718"/>
        <end position="768"/>
    </location>
</feature>
<feature type="region of interest" description="Disordered" evidence="5">
    <location>
        <begin position="463"/>
        <end position="482"/>
    </location>
</feature>
<evidence type="ECO:0000313" key="11">
    <source>
        <dbReference type="RefSeq" id="XP_010258463.1"/>
    </source>
</evidence>
<proteinExistence type="predicted"/>
<dbReference type="OrthoDB" id="440676at2759"/>
<feature type="region of interest" description="Disordered" evidence="5">
    <location>
        <begin position="806"/>
        <end position="834"/>
    </location>
</feature>
<evidence type="ECO:0000313" key="10">
    <source>
        <dbReference type="RefSeq" id="XP_010258461.1"/>
    </source>
</evidence>
<reference evidence="9 10" key="1">
    <citation type="submission" date="2025-04" db="UniProtKB">
        <authorList>
            <consortium name="RefSeq"/>
        </authorList>
    </citation>
    <scope>IDENTIFICATION</scope>
</reference>
<evidence type="ECO:0000256" key="3">
    <source>
        <dbReference type="ARBA" id="ARBA00023204"/>
    </source>
</evidence>
<evidence type="ECO:0000313" key="9">
    <source>
        <dbReference type="RefSeq" id="XP_010258460.1"/>
    </source>
</evidence>
<feature type="compositionally biased region" description="Polar residues" evidence="5">
    <location>
        <begin position="806"/>
        <end position="818"/>
    </location>
</feature>
<dbReference type="GO" id="GO:0006281">
    <property type="term" value="P:DNA repair"/>
    <property type="evidence" value="ECO:0007669"/>
    <property type="project" value="UniProtKB-KW"/>
</dbReference>
<dbReference type="RefSeq" id="XP_010258464.1">
    <property type="nucleotide sequence ID" value="XM_010260162.2"/>
</dbReference>
<sequence length="834" mass="95566">MVDTVMVDAFSVHGSKELEMKGGEGEKKVKKQLKRKRASVLENVSLEGRESIIDALRRELDGLFRYFKEVSMQKVHLEDSSSCVSNSVIACLLEERDIPFSKLVEEIYEKLKTREGVTLASVRSMVLFVGQRVMYGVAKADADVLEDNTESCLWCWETRDMKIIPKTYRGILGIRRTFRKKIHERISAVSAMISAIQMPESHQNYRNELSKASDKLGKALNEGEIRSFVYNMVQKNNSDLAEKEAKLKEKELIKELERNKREAEKEKKRIDREIQKEKWQSEKELKRLQDEAEKEERRHEKEEAEMKKQLRRQQEEAEKDQRRQQRQEAELKKQLALQKQATIMERFLNSKKNTSPNQDQSSTKVIVSDSLSKRDEVMPNAVTLSMDHALSLHEKMNADDLRKLHLNSWHQFGHSIHSNRSQHWGIRHKPKTVLFKELKLTSSKGVVRGDDLSLEKLVDGWEETAPDDRPCQNNADASSSGIWKSRRSRQLLQFDKSYRPAFYGIWPRKSHVVGPRHPFKKDPNLDYEVDSDEEWEEEDPGESLSDCDKDDEEDCLEGTLKTDEEDGSEDGFLVPDGYLSENEGVQVDRMESNLVDDEARSPPSKHDAENEEFRELFRQQKYLNNLTEHALRKNQPLIISNLMHEKTSLLMAEDTSGALKLENMCLQALSIKAFPVVPPIEISCDNSTLNVDQEICHMQSNGSSAASADAADILEAELSKLVSAIQSSPHRISKLVESLQQKFPTVPKSQLRNKVREISEFVDNRWKVKKEVLGKLGLSISPEKSSGKRRGIASFFSKRCLPPASETINHETSPQPCNKTEVHPGQQGCKETIL</sequence>
<evidence type="ECO:0000313" key="8">
    <source>
        <dbReference type="Proteomes" id="UP000189703"/>
    </source>
</evidence>
<dbReference type="PANTHER" id="PTHR15272:SF0">
    <property type="entry name" value="CHROMATIN ASSEMBLY FACTOR 1 SUBUNIT A"/>
    <property type="match status" value="1"/>
</dbReference>
<dbReference type="GeneID" id="104598226"/>
<evidence type="ECO:0000259" key="6">
    <source>
        <dbReference type="Pfam" id="PF12253"/>
    </source>
</evidence>
<dbReference type="AlphaFoldDB" id="A0A1U8A177"/>
<dbReference type="GO" id="GO:0033186">
    <property type="term" value="C:CAF-1 complex"/>
    <property type="evidence" value="ECO:0000318"/>
    <property type="project" value="GO_Central"/>
</dbReference>
<dbReference type="PANTHER" id="PTHR15272">
    <property type="entry name" value="CHROMATIN ASSEMBLY FACTOR 1 SUBUNIT A CAF-1 SUBUNIT A"/>
    <property type="match status" value="1"/>
</dbReference>
<feature type="region of interest" description="Disordered" evidence="5">
    <location>
        <begin position="513"/>
        <end position="586"/>
    </location>
</feature>
<feature type="compositionally biased region" description="Acidic residues" evidence="5">
    <location>
        <begin position="525"/>
        <end position="541"/>
    </location>
</feature>
<dbReference type="RefSeq" id="XP_010258461.1">
    <property type="nucleotide sequence ID" value="XM_010260159.2"/>
</dbReference>
<gene>
    <name evidence="9 10 11 12" type="primary">LOC104598226</name>
</gene>
<evidence type="ECO:0000313" key="12">
    <source>
        <dbReference type="RefSeq" id="XP_010258464.1"/>
    </source>
</evidence>
<dbReference type="GO" id="GO:0005634">
    <property type="term" value="C:nucleus"/>
    <property type="evidence" value="ECO:0000318"/>
    <property type="project" value="GO_Central"/>
</dbReference>
<dbReference type="OMA" id="SETALWC"/>
<organism evidence="8 11">
    <name type="scientific">Nelumbo nucifera</name>
    <name type="common">Sacred lotus</name>
    <dbReference type="NCBI Taxonomy" id="4432"/>
    <lineage>
        <taxon>Eukaryota</taxon>
        <taxon>Viridiplantae</taxon>
        <taxon>Streptophyta</taxon>
        <taxon>Embryophyta</taxon>
        <taxon>Tracheophyta</taxon>
        <taxon>Spermatophyta</taxon>
        <taxon>Magnoliopsida</taxon>
        <taxon>Proteales</taxon>
        <taxon>Nelumbonaceae</taxon>
        <taxon>Nelumbo</taxon>
    </lineage>
</organism>
<keyword evidence="8" id="KW-1185">Reference proteome</keyword>
<evidence type="ECO:0000256" key="5">
    <source>
        <dbReference type="SAM" id="MobiDB-lite"/>
    </source>
</evidence>
<dbReference type="RefSeq" id="XP_010258463.1">
    <property type="nucleotide sequence ID" value="XM_010260161.2"/>
</dbReference>
<dbReference type="eggNOG" id="KOG4364">
    <property type="taxonomic scope" value="Eukaryota"/>
</dbReference>
<dbReference type="RefSeq" id="XP_010258460.1">
    <property type="nucleotide sequence ID" value="XM_010260158.2"/>
</dbReference>
<name>A0A1U8A177_NELNU</name>
<dbReference type="Pfam" id="PF12253">
    <property type="entry name" value="CAF1A_dimeriz"/>
    <property type="match status" value="1"/>
</dbReference>
<keyword evidence="2" id="KW-0227">DNA damage</keyword>
<feature type="domain" description="Chromatin assembly factor 1 subunit A dimerization" evidence="6">
    <location>
        <begin position="490"/>
        <end position="554"/>
    </location>
</feature>
<evidence type="ECO:0000256" key="4">
    <source>
        <dbReference type="ARBA" id="ARBA00023242"/>
    </source>
</evidence>
<accession>A0A1U8A177</accession>
<dbReference type="KEGG" id="nnu:104598226"/>
<dbReference type="InterPro" id="IPR022043">
    <property type="entry name" value="CAF1A_DD"/>
</dbReference>
<evidence type="ECO:0000259" key="7">
    <source>
        <dbReference type="Pfam" id="PF21796"/>
    </source>
</evidence>
<protein>
    <submittedName>
        <fullName evidence="9 10">Chromatin assembly factor 1 subunit FAS1 isoform X1</fullName>
    </submittedName>
</protein>
<evidence type="ECO:0000256" key="1">
    <source>
        <dbReference type="ARBA" id="ARBA00004123"/>
    </source>
</evidence>